<dbReference type="RefSeq" id="WP_084603597.1">
    <property type="nucleotide sequence ID" value="NZ_FPKU01000003.1"/>
</dbReference>
<dbReference type="STRING" id="665118.SAMN02983003_3116"/>
<dbReference type="Gene3D" id="3.40.50.2000">
    <property type="entry name" value="Glycogen Phosphorylase B"/>
    <property type="match status" value="1"/>
</dbReference>
<reference evidence="1 2" key="1">
    <citation type="submission" date="2016-11" db="EMBL/GenBank/DDBJ databases">
        <authorList>
            <person name="Jaros S."/>
            <person name="Januszkiewicz K."/>
            <person name="Wedrychowicz H."/>
        </authorList>
    </citation>
    <scope>NUCLEOTIDE SEQUENCE [LARGE SCALE GENOMIC DNA]</scope>
    <source>
        <strain evidence="1 2">ATCC 23634</strain>
    </source>
</reference>
<accession>A0A1K2I0U6</accession>
<proteinExistence type="predicted"/>
<protein>
    <submittedName>
        <fullName evidence="1">Glycosyltransferase involved in cell wall bisynthesis</fullName>
    </submittedName>
</protein>
<dbReference type="EMBL" id="FPKU01000003">
    <property type="protein sequence ID" value="SFZ85944.1"/>
    <property type="molecule type" value="Genomic_DNA"/>
</dbReference>
<dbReference type="PANTHER" id="PTHR12526:SF630">
    <property type="entry name" value="GLYCOSYLTRANSFERASE"/>
    <property type="match status" value="1"/>
</dbReference>
<sequence>MRPTILVISIQGWSDMWVSKHWIATALTEYGDVYFLEPFKGAFLKGRGGRLREFLFGPSLRREGKVNVLSVTSLPGYYKGTGWYRALSRLMMSRQIANLKHLLGNKSYILTFDGRSLPLIKAVAPDGPVIYYAIDAMNPKNEDPWYTEAALIDASDAVLTTSIRHKNRLLSTSTRRDFIVLPHGVDFSLASDAVPSTRRDTLYDAVIGYTGSIHDEYVDFNIIRQAALARPRWNFVFIGPAYRNPLSVGATDQIKLISDLPNVQMLGAKPYQSLPSYIADFNVCIMPYKLSVDNEPFKTLNYFAQGKPVVSADVVGVSDYKELLYTYRDAEGFISSIERALAEPRALGEARVKYAEDRDFRVLTSKLVDLFAELSGQSGGSRP</sequence>
<dbReference type="Proteomes" id="UP000183447">
    <property type="component" value="Unassembled WGS sequence"/>
</dbReference>
<evidence type="ECO:0000313" key="1">
    <source>
        <dbReference type="EMBL" id="SFZ85944.1"/>
    </source>
</evidence>
<evidence type="ECO:0000313" key="2">
    <source>
        <dbReference type="Proteomes" id="UP000183447"/>
    </source>
</evidence>
<keyword evidence="2" id="KW-1185">Reference proteome</keyword>
<dbReference type="Pfam" id="PF13692">
    <property type="entry name" value="Glyco_trans_1_4"/>
    <property type="match status" value="1"/>
</dbReference>
<organism evidence="1 2">
    <name type="scientific">Devosia enhydra</name>
    <dbReference type="NCBI Taxonomy" id="665118"/>
    <lineage>
        <taxon>Bacteria</taxon>
        <taxon>Pseudomonadati</taxon>
        <taxon>Pseudomonadota</taxon>
        <taxon>Alphaproteobacteria</taxon>
        <taxon>Hyphomicrobiales</taxon>
        <taxon>Devosiaceae</taxon>
        <taxon>Devosia</taxon>
    </lineage>
</organism>
<name>A0A1K2I0U6_9HYPH</name>
<keyword evidence="1" id="KW-0808">Transferase</keyword>
<dbReference type="GO" id="GO:0016740">
    <property type="term" value="F:transferase activity"/>
    <property type="evidence" value="ECO:0007669"/>
    <property type="project" value="UniProtKB-KW"/>
</dbReference>
<dbReference type="OrthoDB" id="9769600at2"/>
<dbReference type="AlphaFoldDB" id="A0A1K2I0U6"/>
<dbReference type="PANTHER" id="PTHR12526">
    <property type="entry name" value="GLYCOSYLTRANSFERASE"/>
    <property type="match status" value="1"/>
</dbReference>
<dbReference type="SUPFAM" id="SSF53756">
    <property type="entry name" value="UDP-Glycosyltransferase/glycogen phosphorylase"/>
    <property type="match status" value="1"/>
</dbReference>
<gene>
    <name evidence="1" type="ORF">SAMN02983003_3116</name>
</gene>